<keyword evidence="2" id="KW-1185">Reference proteome</keyword>
<evidence type="ECO:0000313" key="1">
    <source>
        <dbReference type="EMBL" id="KAJ9098175.1"/>
    </source>
</evidence>
<evidence type="ECO:0000313" key="2">
    <source>
        <dbReference type="Proteomes" id="UP001227268"/>
    </source>
</evidence>
<name>A0ACC2VGZ2_9TREE</name>
<organism evidence="1 2">
    <name type="scientific">Naganishia friedmannii</name>
    <dbReference type="NCBI Taxonomy" id="89922"/>
    <lineage>
        <taxon>Eukaryota</taxon>
        <taxon>Fungi</taxon>
        <taxon>Dikarya</taxon>
        <taxon>Basidiomycota</taxon>
        <taxon>Agaricomycotina</taxon>
        <taxon>Tremellomycetes</taxon>
        <taxon>Filobasidiales</taxon>
        <taxon>Filobasidiaceae</taxon>
        <taxon>Naganishia</taxon>
    </lineage>
</organism>
<accession>A0ACC2VGZ2</accession>
<protein>
    <submittedName>
        <fullName evidence="1">Uncharacterized protein</fullName>
    </submittedName>
</protein>
<proteinExistence type="predicted"/>
<gene>
    <name evidence="1" type="ORF">QFC21_004504</name>
</gene>
<dbReference type="Proteomes" id="UP001227268">
    <property type="component" value="Unassembled WGS sequence"/>
</dbReference>
<comment type="caution">
    <text evidence="1">The sequence shown here is derived from an EMBL/GenBank/DDBJ whole genome shotgun (WGS) entry which is preliminary data.</text>
</comment>
<reference evidence="1" key="1">
    <citation type="submission" date="2023-04" db="EMBL/GenBank/DDBJ databases">
        <title>Draft Genome sequencing of Naganishia species isolated from polar environments using Oxford Nanopore Technology.</title>
        <authorList>
            <person name="Leo P."/>
            <person name="Venkateswaran K."/>
        </authorList>
    </citation>
    <scope>NUCLEOTIDE SEQUENCE</scope>
    <source>
        <strain evidence="1">MNA-CCFEE 5423</strain>
    </source>
</reference>
<dbReference type="EMBL" id="JASBWT010000015">
    <property type="protein sequence ID" value="KAJ9098175.1"/>
    <property type="molecule type" value="Genomic_DNA"/>
</dbReference>
<sequence>MSTISLDSRLHTILEDRKGKGTFRSLKKHVTRENSDEPDSTAKIDFLKRRFLERVKDTPTPLFGSTGSRLLDGTTPQHAALEHRLCSFFSYGSTSSFSSSTMPPQHESALLFNSGFDANVSFFSTVPQKTDYIIYDELVHASVWDGMRANERRGVSVSRRKAFRHGDVGDLRRILEDIVTAENAEQRRATTSTSTRHRRGMIFIAIESLYSMDGDLAPLPQMIHTLNELQSLHPDAINPARVCVVVDEAHTTGIYGAEGRGFVYDMVQREKAKGSRGSRMEEWVQVRLMTFGKGMGSQGAVLLASSTIRSFLINYARPFIFSTAMSVVNVLAIEAAFDVIESDEGEQLRRALLTLAETLNNNVSSMLSTLRPNAKHLISALPSPISPYDLDSRDPTPIYPLLTPHPHALALHLQARGFLVRPVVHPTVPKGQERVRICLHSGNTEKDVKKMVESIAEWVRSVRGNPVHAKL</sequence>